<sequence>MTNTLENSVAFWRIPGRKLALSSIDKGSSTAIFFLHGLGGNRQQWRLQWNYFTQKDVNLVAWDCLAHGDSARSQHQKAFDSECSVKDLAAVLDAFPARKKLIVAHSFGCRLVLEWLANLHETGQPLPINGLILLGPASLAPSLKGPLFGSWLDRLPLWVVSLGKPWLQKRFEKLAWHPGTSSELLRRERRATRRNSLFMIGAVRNGARPINHESLRHISIPTHIVAGEQDGIVPVAEIQKLHALLPASTLNVLSNCGHQIMLERPLDVNDIIERELRRISDSEGNAT</sequence>
<comment type="caution">
    <text evidence="2">The sequence shown here is derived from an EMBL/GenBank/DDBJ whole genome shotgun (WGS) entry which is preliminary data.</text>
</comment>
<dbReference type="Gene3D" id="3.40.50.1820">
    <property type="entry name" value="alpha/beta hydrolase"/>
    <property type="match status" value="1"/>
</dbReference>
<protein>
    <recommendedName>
        <fullName evidence="1">AB hydrolase-1 domain-containing protein</fullName>
    </recommendedName>
</protein>
<reference evidence="2 3" key="1">
    <citation type="submission" date="2019-07" db="EMBL/GenBank/DDBJ databases">
        <title>Whole genome shotgun sequence of Gluconobacter wancherniae NBRC 103581.</title>
        <authorList>
            <person name="Hosoyama A."/>
            <person name="Uohara A."/>
            <person name="Ohji S."/>
            <person name="Ichikawa N."/>
        </authorList>
    </citation>
    <scope>NUCLEOTIDE SEQUENCE [LARGE SCALE GENOMIC DNA]</scope>
    <source>
        <strain evidence="2 3">NBRC 103581</strain>
    </source>
</reference>
<dbReference type="PANTHER" id="PTHR43798">
    <property type="entry name" value="MONOACYLGLYCEROL LIPASE"/>
    <property type="match status" value="1"/>
</dbReference>
<dbReference type="Proteomes" id="UP000321230">
    <property type="component" value="Unassembled WGS sequence"/>
</dbReference>
<dbReference type="OrthoDB" id="9799612at2"/>
<accession>A0A511B2L0</accession>
<keyword evidence="3" id="KW-1185">Reference proteome</keyword>
<evidence type="ECO:0000259" key="1">
    <source>
        <dbReference type="Pfam" id="PF12697"/>
    </source>
</evidence>
<evidence type="ECO:0000313" key="3">
    <source>
        <dbReference type="Proteomes" id="UP000321230"/>
    </source>
</evidence>
<dbReference type="GO" id="GO:0016020">
    <property type="term" value="C:membrane"/>
    <property type="evidence" value="ECO:0007669"/>
    <property type="project" value="TreeGrafter"/>
</dbReference>
<gene>
    <name evidence="2" type="ORF">GWA01_24240</name>
</gene>
<organism evidence="2 3">
    <name type="scientific">Gluconobacter wancherniae NBRC 103581</name>
    <dbReference type="NCBI Taxonomy" id="656744"/>
    <lineage>
        <taxon>Bacteria</taxon>
        <taxon>Pseudomonadati</taxon>
        <taxon>Pseudomonadota</taxon>
        <taxon>Alphaproteobacteria</taxon>
        <taxon>Acetobacterales</taxon>
        <taxon>Acetobacteraceae</taxon>
        <taxon>Gluconobacter</taxon>
    </lineage>
</organism>
<dbReference type="InterPro" id="IPR000073">
    <property type="entry name" value="AB_hydrolase_1"/>
</dbReference>
<dbReference type="InterPro" id="IPR050266">
    <property type="entry name" value="AB_hydrolase_sf"/>
</dbReference>
<dbReference type="EMBL" id="BJUZ01000004">
    <property type="protein sequence ID" value="GEK94654.1"/>
    <property type="molecule type" value="Genomic_DNA"/>
</dbReference>
<dbReference type="Pfam" id="PF12697">
    <property type="entry name" value="Abhydrolase_6"/>
    <property type="match status" value="1"/>
</dbReference>
<dbReference type="RefSeq" id="WP_146798401.1">
    <property type="nucleotide sequence ID" value="NZ_BARC01000001.1"/>
</dbReference>
<dbReference type="AlphaFoldDB" id="A0A511B2L0"/>
<evidence type="ECO:0000313" key="2">
    <source>
        <dbReference type="EMBL" id="GEK94654.1"/>
    </source>
</evidence>
<proteinExistence type="predicted"/>
<dbReference type="SUPFAM" id="SSF53474">
    <property type="entry name" value="alpha/beta-Hydrolases"/>
    <property type="match status" value="1"/>
</dbReference>
<dbReference type="InterPro" id="IPR029058">
    <property type="entry name" value="AB_hydrolase_fold"/>
</dbReference>
<feature type="domain" description="AB hydrolase-1" evidence="1">
    <location>
        <begin position="32"/>
        <end position="270"/>
    </location>
</feature>
<dbReference type="PANTHER" id="PTHR43798:SF33">
    <property type="entry name" value="HYDROLASE, PUTATIVE (AFU_ORTHOLOGUE AFUA_2G14860)-RELATED"/>
    <property type="match status" value="1"/>
</dbReference>
<name>A0A511B2L0_9PROT</name>